<evidence type="ECO:0000313" key="2">
    <source>
        <dbReference type="Proteomes" id="UP000006639"/>
    </source>
</evidence>
<dbReference type="HOGENOM" id="CLU_2423667_0_0_5"/>
<dbReference type="STRING" id="696127.midi_00868"/>
<accession>F7XWV5</accession>
<evidence type="ECO:0000313" key="1">
    <source>
        <dbReference type="EMBL" id="AEI89154.1"/>
    </source>
</evidence>
<gene>
    <name evidence="1" type="ordered locus">midi_00868</name>
</gene>
<sequence length="91" mass="10325">MDVTLEEYTNKILRIGSILDHDYEVQTVNAIINHDIETLNTVITKHGPRCDALPIVNFNLLQLGAISGDSKIFKRLLDYCSKDLLNEEHSN</sequence>
<proteinExistence type="predicted"/>
<dbReference type="EMBL" id="CP002130">
    <property type="protein sequence ID" value="AEI89154.1"/>
    <property type="molecule type" value="Genomic_DNA"/>
</dbReference>
<dbReference type="AlphaFoldDB" id="F7XWV5"/>
<protein>
    <submittedName>
        <fullName evidence="1">Uncharacterized protein</fullName>
    </submittedName>
</protein>
<organism evidence="1 2">
    <name type="scientific">Midichloria mitochondrii (strain IricVA)</name>
    <dbReference type="NCBI Taxonomy" id="696127"/>
    <lineage>
        <taxon>Bacteria</taxon>
        <taxon>Pseudomonadati</taxon>
        <taxon>Pseudomonadota</taxon>
        <taxon>Alphaproteobacteria</taxon>
        <taxon>Rickettsiales</taxon>
        <taxon>Candidatus Midichloriaceae</taxon>
        <taxon>Candidatus Midichloria</taxon>
    </lineage>
</organism>
<dbReference type="KEGG" id="mmn:midi_00868"/>
<keyword evidence="2" id="KW-1185">Reference proteome</keyword>
<name>F7XWV5_MIDMI</name>
<dbReference type="Proteomes" id="UP000006639">
    <property type="component" value="Chromosome"/>
</dbReference>
<reference evidence="1 2" key="1">
    <citation type="journal article" date="2011" name="Mol. Biol. Evol.">
        <title>Phylogenomic evidence for the presence of a flagellum and cbb3 oxidase in the free-living mitochondrial ancestor.</title>
        <authorList>
            <person name="Sassera D."/>
            <person name="Lo N."/>
            <person name="Epis S."/>
            <person name="D'Auria G."/>
            <person name="Montagna M."/>
            <person name="Comandatore F."/>
            <person name="Horner D."/>
            <person name="Pereto J."/>
            <person name="Luciano A.M."/>
            <person name="Franciosi F."/>
            <person name="Ferri E."/>
            <person name="Crotti E."/>
            <person name="Bazzocchi C."/>
            <person name="Daffonchio D."/>
            <person name="Sacchi L."/>
            <person name="Moya A."/>
            <person name="Latorre A."/>
            <person name="Bandi C."/>
        </authorList>
    </citation>
    <scope>NUCLEOTIDE SEQUENCE [LARGE SCALE GENOMIC DNA]</scope>
    <source>
        <strain evidence="1 2">IricVA</strain>
    </source>
</reference>